<evidence type="ECO:0000313" key="4">
    <source>
        <dbReference type="EMBL" id="MBM9475315.1"/>
    </source>
</evidence>
<proteinExistence type="predicted"/>
<evidence type="ECO:0000256" key="2">
    <source>
        <dbReference type="ARBA" id="ARBA00023315"/>
    </source>
</evidence>
<dbReference type="RefSeq" id="WP_205255475.1">
    <property type="nucleotide sequence ID" value="NZ_BAAAPV010000001.1"/>
</dbReference>
<dbReference type="PROSITE" id="PS51186">
    <property type="entry name" value="GNAT"/>
    <property type="match status" value="1"/>
</dbReference>
<evidence type="ECO:0000256" key="1">
    <source>
        <dbReference type="ARBA" id="ARBA00022679"/>
    </source>
</evidence>
<dbReference type="Gene3D" id="3.40.630.30">
    <property type="match status" value="1"/>
</dbReference>
<dbReference type="EMBL" id="JAERWL010000003">
    <property type="protein sequence ID" value="MBM9475315.1"/>
    <property type="molecule type" value="Genomic_DNA"/>
</dbReference>
<dbReference type="SUPFAM" id="SSF55729">
    <property type="entry name" value="Acyl-CoA N-acyltransferases (Nat)"/>
    <property type="match status" value="1"/>
</dbReference>
<dbReference type="Proteomes" id="UP000663801">
    <property type="component" value="Unassembled WGS sequence"/>
</dbReference>
<keyword evidence="1" id="KW-0808">Transferase</keyword>
<dbReference type="InterPro" id="IPR000182">
    <property type="entry name" value="GNAT_dom"/>
</dbReference>
<dbReference type="CDD" id="cd04301">
    <property type="entry name" value="NAT_SF"/>
    <property type="match status" value="1"/>
</dbReference>
<dbReference type="PANTHER" id="PTHR43877">
    <property type="entry name" value="AMINOALKYLPHOSPHONATE N-ACETYLTRANSFERASE-RELATED-RELATED"/>
    <property type="match status" value="1"/>
</dbReference>
<dbReference type="Pfam" id="PF00583">
    <property type="entry name" value="Acetyltransf_1"/>
    <property type="match status" value="1"/>
</dbReference>
<dbReference type="InterPro" id="IPR050832">
    <property type="entry name" value="Bact_Acetyltransf"/>
</dbReference>
<dbReference type="InterPro" id="IPR016181">
    <property type="entry name" value="Acyl_CoA_acyltransferase"/>
</dbReference>
<protein>
    <submittedName>
        <fullName evidence="4">GNAT family N-acetyltransferase</fullName>
    </submittedName>
</protein>
<keyword evidence="5" id="KW-1185">Reference proteome</keyword>
<keyword evidence="2" id="KW-0012">Acyltransferase</keyword>
<dbReference type="PANTHER" id="PTHR43877:SF2">
    <property type="entry name" value="AMINOALKYLPHOSPHONATE N-ACETYLTRANSFERASE-RELATED"/>
    <property type="match status" value="1"/>
</dbReference>
<feature type="domain" description="N-acetyltransferase" evidence="3">
    <location>
        <begin position="18"/>
        <end position="177"/>
    </location>
</feature>
<accession>A0A938YLX1</accession>
<gene>
    <name evidence="4" type="ORF">JL107_02540</name>
</gene>
<sequence length="177" mass="18862">MIAALPLPATVSAGSRDLLLRRATGDDLTALVHLLSDDPVSAGRGDRARDADTEAYRSALQEIIDDPANEILVATASSGEVVATFQLTRIPGMARRGTRRLLVEAVRVSSTHRSGGIGGALMRWVVDTAAPAVGASLVQLTSDEARTDAHRFYEQLGFVGSHRGFKYRITPAPQTRG</sequence>
<comment type="caution">
    <text evidence="4">The sequence shown here is derived from an EMBL/GenBank/DDBJ whole genome shotgun (WGS) entry which is preliminary data.</text>
</comment>
<dbReference type="GO" id="GO:0016747">
    <property type="term" value="F:acyltransferase activity, transferring groups other than amino-acyl groups"/>
    <property type="evidence" value="ECO:0007669"/>
    <property type="project" value="InterPro"/>
</dbReference>
<dbReference type="AlphaFoldDB" id="A0A938YLX1"/>
<organism evidence="4 5">
    <name type="scientific">Nakamurella flavida</name>
    <dbReference type="NCBI Taxonomy" id="363630"/>
    <lineage>
        <taxon>Bacteria</taxon>
        <taxon>Bacillati</taxon>
        <taxon>Actinomycetota</taxon>
        <taxon>Actinomycetes</taxon>
        <taxon>Nakamurellales</taxon>
        <taxon>Nakamurellaceae</taxon>
        <taxon>Nakamurella</taxon>
    </lineage>
</organism>
<reference evidence="4" key="1">
    <citation type="submission" date="2021-01" db="EMBL/GenBank/DDBJ databases">
        <title>KCTC 19127 draft genome.</title>
        <authorList>
            <person name="An D."/>
        </authorList>
    </citation>
    <scope>NUCLEOTIDE SEQUENCE</scope>
    <source>
        <strain evidence="4">KCTC 19127</strain>
    </source>
</reference>
<name>A0A938YLX1_9ACTN</name>
<evidence type="ECO:0000313" key="5">
    <source>
        <dbReference type="Proteomes" id="UP000663801"/>
    </source>
</evidence>
<evidence type="ECO:0000259" key="3">
    <source>
        <dbReference type="PROSITE" id="PS51186"/>
    </source>
</evidence>